<evidence type="ECO:0000256" key="7">
    <source>
        <dbReference type="SAM" id="Phobius"/>
    </source>
</evidence>
<dbReference type="PROSITE" id="PS01023">
    <property type="entry name" value="PTR2_2"/>
    <property type="match status" value="1"/>
</dbReference>
<keyword evidence="9" id="KW-1185">Reference proteome</keyword>
<dbReference type="Proteomes" id="UP000187203">
    <property type="component" value="Unassembled WGS sequence"/>
</dbReference>
<evidence type="ECO:0000256" key="3">
    <source>
        <dbReference type="ARBA" id="ARBA00022692"/>
    </source>
</evidence>
<dbReference type="InterPro" id="IPR000109">
    <property type="entry name" value="POT_fam"/>
</dbReference>
<dbReference type="GO" id="GO:0022857">
    <property type="term" value="F:transmembrane transporter activity"/>
    <property type="evidence" value="ECO:0007669"/>
    <property type="project" value="InterPro"/>
</dbReference>
<dbReference type="InterPro" id="IPR036259">
    <property type="entry name" value="MFS_trans_sf"/>
</dbReference>
<feature type="transmembrane region" description="Helical" evidence="7">
    <location>
        <begin position="135"/>
        <end position="160"/>
    </location>
</feature>
<evidence type="ECO:0000313" key="9">
    <source>
        <dbReference type="Proteomes" id="UP000187203"/>
    </source>
</evidence>
<comment type="subcellular location">
    <subcellularLocation>
        <location evidence="1 6">Membrane</location>
        <topology evidence="1 6">Multi-pass membrane protein</topology>
    </subcellularLocation>
</comment>
<feature type="transmembrane region" description="Helical" evidence="7">
    <location>
        <begin position="259"/>
        <end position="282"/>
    </location>
</feature>
<keyword evidence="6" id="KW-0813">Transport</keyword>
<dbReference type="Pfam" id="PF00854">
    <property type="entry name" value="PTR2"/>
    <property type="match status" value="1"/>
</dbReference>
<keyword evidence="3 6" id="KW-0812">Transmembrane</keyword>
<comment type="caution">
    <text evidence="8">The sequence shown here is derived from an EMBL/GenBank/DDBJ whole genome shotgun (WGS) entry which is preliminary data.</text>
</comment>
<dbReference type="GO" id="GO:0016020">
    <property type="term" value="C:membrane"/>
    <property type="evidence" value="ECO:0007669"/>
    <property type="project" value="UniProtKB-SubCell"/>
</dbReference>
<accession>A0A1R3HY00</accession>
<feature type="transmembrane region" description="Helical" evidence="7">
    <location>
        <begin position="453"/>
        <end position="472"/>
    </location>
</feature>
<feature type="transmembrane region" description="Helical" evidence="7">
    <location>
        <begin position="294"/>
        <end position="314"/>
    </location>
</feature>
<dbReference type="AlphaFoldDB" id="A0A1R3HY00"/>
<evidence type="ECO:0000256" key="4">
    <source>
        <dbReference type="ARBA" id="ARBA00022989"/>
    </source>
</evidence>
<dbReference type="OrthoDB" id="8904098at2759"/>
<dbReference type="SUPFAM" id="SSF103473">
    <property type="entry name" value="MFS general substrate transporter"/>
    <property type="match status" value="1"/>
</dbReference>
<reference evidence="9" key="1">
    <citation type="submission" date="2013-09" db="EMBL/GenBank/DDBJ databases">
        <title>Corchorus olitorius genome sequencing.</title>
        <authorList>
            <person name="Alam M."/>
            <person name="Haque M.S."/>
            <person name="Islam M.S."/>
            <person name="Emdad E.M."/>
            <person name="Islam M.M."/>
            <person name="Ahmed B."/>
            <person name="Halim A."/>
            <person name="Hossen Q.M.M."/>
            <person name="Hossain M.Z."/>
            <person name="Ahmed R."/>
            <person name="Khan M.M."/>
            <person name="Islam R."/>
            <person name="Rashid M.M."/>
            <person name="Khan S.A."/>
            <person name="Rahman M.S."/>
            <person name="Alam M."/>
            <person name="Yahiya A.S."/>
            <person name="Khan M.S."/>
            <person name="Azam M.S."/>
            <person name="Haque T."/>
            <person name="Lashkar M.Z.H."/>
            <person name="Akhand A.I."/>
            <person name="Morshed G."/>
            <person name="Roy S."/>
            <person name="Uddin K.S."/>
            <person name="Rabeya T."/>
            <person name="Hossain A.S."/>
            <person name="Chowdhury A."/>
            <person name="Snigdha A.R."/>
            <person name="Mortoza M.S."/>
            <person name="Matin S.A."/>
            <person name="Hoque S.M.E."/>
            <person name="Islam M.K."/>
            <person name="Roy D.K."/>
            <person name="Haider R."/>
            <person name="Moosa M.M."/>
            <person name="Elias S.M."/>
            <person name="Hasan A.M."/>
            <person name="Jahan S."/>
            <person name="Shafiuddin M."/>
            <person name="Mahmood N."/>
            <person name="Shommy N.S."/>
        </authorList>
    </citation>
    <scope>NUCLEOTIDE SEQUENCE [LARGE SCALE GENOMIC DNA]</scope>
    <source>
        <strain evidence="9">cv. O-4</strain>
    </source>
</reference>
<keyword evidence="5 7" id="KW-0472">Membrane</keyword>
<dbReference type="Gene3D" id="1.20.1250.20">
    <property type="entry name" value="MFS general substrate transporter like domains"/>
    <property type="match status" value="1"/>
</dbReference>
<sequence>MELDEDQYGKSIIQPSMERFVEDTKQNPVDKKGMVLLTLSATIERLRPPLCTARPCIKATDSQAGFLFVALALISLGTGGIKPCVSTFGADQFDEADGKEAQKKYSFFNWFFFAINMGALLGITLLVYIQDKKGFGWGFGVPTVIMVSSIIILVAGLRFYRYKKPMGSPFTRFLQVLVASVRNHLNGVKLERDVLLYEVNTPESDISGARKLSQTREFRFLDKAAVMTDPETNIRSSRWRLCTVTQVEELKSFIRILPIWASTIALSISFAQVSTFFITQATVMDRKLGPNFEIPAGSVPVFSAINALILVPIYEKWMVPILRKRTGHRRGLTSLQRMGVGLFISIFAMVSAAVVEKKRREHYPKPFSMSVFWLLPQFFLMGSAEVFTYVGQLEFFYDEATDGTRSISSAMFLSEIGIGSWLSTAIVKIIERSTGGQERGWLRNDLNKSKLDYFYWILAAINVVNFLDYLVVAWRYKGKSGVGGSVRVEATVDMASEDLDRGREPFQSVVL</sequence>
<protein>
    <submittedName>
        <fullName evidence="8">Proton-dependent oligopeptide transporter family</fullName>
    </submittedName>
</protein>
<organism evidence="8 9">
    <name type="scientific">Corchorus olitorius</name>
    <dbReference type="NCBI Taxonomy" id="93759"/>
    <lineage>
        <taxon>Eukaryota</taxon>
        <taxon>Viridiplantae</taxon>
        <taxon>Streptophyta</taxon>
        <taxon>Embryophyta</taxon>
        <taxon>Tracheophyta</taxon>
        <taxon>Spermatophyta</taxon>
        <taxon>Magnoliopsida</taxon>
        <taxon>eudicotyledons</taxon>
        <taxon>Gunneridae</taxon>
        <taxon>Pentapetalae</taxon>
        <taxon>rosids</taxon>
        <taxon>malvids</taxon>
        <taxon>Malvales</taxon>
        <taxon>Malvaceae</taxon>
        <taxon>Grewioideae</taxon>
        <taxon>Apeibeae</taxon>
        <taxon>Corchorus</taxon>
    </lineage>
</organism>
<feature type="transmembrane region" description="Helical" evidence="7">
    <location>
        <begin position="367"/>
        <end position="390"/>
    </location>
</feature>
<proteinExistence type="inferred from homology"/>
<evidence type="ECO:0000256" key="5">
    <source>
        <dbReference type="ARBA" id="ARBA00023136"/>
    </source>
</evidence>
<dbReference type="PANTHER" id="PTHR11654">
    <property type="entry name" value="OLIGOPEPTIDE TRANSPORTER-RELATED"/>
    <property type="match status" value="1"/>
</dbReference>
<keyword evidence="4 7" id="KW-1133">Transmembrane helix</keyword>
<dbReference type="GO" id="GO:0006857">
    <property type="term" value="P:oligopeptide transport"/>
    <property type="evidence" value="ECO:0007669"/>
    <property type="project" value="InterPro"/>
</dbReference>
<evidence type="ECO:0000256" key="2">
    <source>
        <dbReference type="ARBA" id="ARBA00005982"/>
    </source>
</evidence>
<comment type="similarity">
    <text evidence="2 6">Belongs to the major facilitator superfamily. Proton-dependent oligopeptide transporter (POT/PTR) (TC 2.A.17) family.</text>
</comment>
<evidence type="ECO:0000256" key="1">
    <source>
        <dbReference type="ARBA" id="ARBA00004141"/>
    </source>
</evidence>
<dbReference type="EMBL" id="AWUE01019223">
    <property type="protein sequence ID" value="OMO75242.1"/>
    <property type="molecule type" value="Genomic_DNA"/>
</dbReference>
<feature type="transmembrane region" description="Helical" evidence="7">
    <location>
        <begin position="335"/>
        <end position="355"/>
    </location>
</feature>
<evidence type="ECO:0000313" key="8">
    <source>
        <dbReference type="EMBL" id="OMO75242.1"/>
    </source>
</evidence>
<dbReference type="InterPro" id="IPR018456">
    <property type="entry name" value="PTR2_symporter_CS"/>
</dbReference>
<name>A0A1R3HY00_9ROSI</name>
<evidence type="ECO:0000256" key="6">
    <source>
        <dbReference type="RuleBase" id="RU003755"/>
    </source>
</evidence>
<gene>
    <name evidence="8" type="ORF">COLO4_26219</name>
</gene>
<feature type="transmembrane region" description="Helical" evidence="7">
    <location>
        <begin position="107"/>
        <end position="129"/>
    </location>
</feature>